<organism evidence="2 3">
    <name type="scientific">Pseudomonas japonica</name>
    <dbReference type="NCBI Taxonomy" id="256466"/>
    <lineage>
        <taxon>Bacteria</taxon>
        <taxon>Pseudomonadati</taxon>
        <taxon>Pseudomonadota</taxon>
        <taxon>Gammaproteobacteria</taxon>
        <taxon>Pseudomonadales</taxon>
        <taxon>Pseudomonadaceae</taxon>
        <taxon>Pseudomonas</taxon>
    </lineage>
</organism>
<protein>
    <submittedName>
        <fullName evidence="2">Amino acid ABC transporter substrate-binding protein, PAAT family</fullName>
    </submittedName>
</protein>
<accession>A0A239DTT8</accession>
<dbReference type="RefSeq" id="WP_084702632.1">
    <property type="nucleotide sequence ID" value="NZ_FZOL01000006.1"/>
</dbReference>
<feature type="signal peptide" evidence="1">
    <location>
        <begin position="1"/>
        <end position="24"/>
    </location>
</feature>
<evidence type="ECO:0000313" key="2">
    <source>
        <dbReference type="EMBL" id="SNS35649.1"/>
    </source>
</evidence>
<proteinExistence type="predicted"/>
<keyword evidence="3" id="KW-1185">Reference proteome</keyword>
<evidence type="ECO:0000313" key="3">
    <source>
        <dbReference type="Proteomes" id="UP000198407"/>
    </source>
</evidence>
<dbReference type="AlphaFoldDB" id="A0A239DTT8"/>
<dbReference type="Gene3D" id="3.40.190.10">
    <property type="entry name" value="Periplasmic binding protein-like II"/>
    <property type="match status" value="2"/>
</dbReference>
<feature type="chain" id="PRO_5012127652" evidence="1">
    <location>
        <begin position="25"/>
        <end position="267"/>
    </location>
</feature>
<dbReference type="STRING" id="1215104.GCA_000730585_03683"/>
<dbReference type="SUPFAM" id="SSF53850">
    <property type="entry name" value="Periplasmic binding protein-like II"/>
    <property type="match status" value="1"/>
</dbReference>
<dbReference type="OrthoDB" id="8747607at2"/>
<name>A0A239DTT8_9PSED</name>
<dbReference type="EMBL" id="FZOL01000006">
    <property type="protein sequence ID" value="SNS35649.1"/>
    <property type="molecule type" value="Genomic_DNA"/>
</dbReference>
<keyword evidence="1" id="KW-0732">Signal</keyword>
<evidence type="ECO:0000256" key="1">
    <source>
        <dbReference type="SAM" id="SignalP"/>
    </source>
</evidence>
<dbReference type="Proteomes" id="UP000198407">
    <property type="component" value="Unassembled WGS sequence"/>
</dbReference>
<gene>
    <name evidence="2" type="ORF">SAMN05444352_106251</name>
</gene>
<reference evidence="3" key="1">
    <citation type="submission" date="2017-06" db="EMBL/GenBank/DDBJ databases">
        <authorList>
            <person name="Varghese N."/>
            <person name="Submissions S."/>
        </authorList>
    </citation>
    <scope>NUCLEOTIDE SEQUENCE [LARGE SCALE GENOMIC DNA]</scope>
    <source>
        <strain evidence="3">DSM 22348</strain>
    </source>
</reference>
<sequence length="267" mass="30376">MIPAPIPRVLPSLLCFALAWQADAALAVDTVEIRIGAAHFPPYTVRPEQGADTGLLPQLAEALNQAQNRFHFVLVPTSIPRRFRDFEQGRVDMAIFENPEWGWQNIPHVAVDMGLEDAEVFVTRRVTGRDQRYFDDLKGKRLALFSGYHYAFAGFNPDPRYLATTYNATLTYSHDSNLLMVQRERADIALVTRSYLSDYEVRNPDSVGQLLASERIDQVYHHYALLRPQAKISGEEFAALLNQLRHGGELLKIFKPYQIQVIEPHGR</sequence>